<dbReference type="EMBL" id="JAPFFF010000009">
    <property type="protein sequence ID" value="KAK8883342.1"/>
    <property type="molecule type" value="Genomic_DNA"/>
</dbReference>
<protein>
    <submittedName>
        <fullName evidence="2">Uncharacterized protein</fullName>
    </submittedName>
</protein>
<reference evidence="2 3" key="1">
    <citation type="submission" date="2024-04" db="EMBL/GenBank/DDBJ databases">
        <title>Tritrichomonas musculus Genome.</title>
        <authorList>
            <person name="Alves-Ferreira E."/>
            <person name="Grigg M."/>
            <person name="Lorenzi H."/>
            <person name="Galac M."/>
        </authorList>
    </citation>
    <scope>NUCLEOTIDE SEQUENCE [LARGE SCALE GENOMIC DNA]</scope>
    <source>
        <strain evidence="2 3">EAF2021</strain>
    </source>
</reference>
<proteinExistence type="predicted"/>
<dbReference type="Proteomes" id="UP001470230">
    <property type="component" value="Unassembled WGS sequence"/>
</dbReference>
<feature type="coiled-coil region" evidence="1">
    <location>
        <begin position="27"/>
        <end position="54"/>
    </location>
</feature>
<gene>
    <name evidence="2" type="ORF">M9Y10_045992</name>
</gene>
<evidence type="ECO:0000313" key="3">
    <source>
        <dbReference type="Proteomes" id="UP001470230"/>
    </source>
</evidence>
<name>A0ABR2JWU2_9EUKA</name>
<accession>A0ABR2JWU2</accession>
<evidence type="ECO:0000256" key="1">
    <source>
        <dbReference type="SAM" id="Coils"/>
    </source>
</evidence>
<keyword evidence="3" id="KW-1185">Reference proteome</keyword>
<organism evidence="2 3">
    <name type="scientific">Tritrichomonas musculus</name>
    <dbReference type="NCBI Taxonomy" id="1915356"/>
    <lineage>
        <taxon>Eukaryota</taxon>
        <taxon>Metamonada</taxon>
        <taxon>Parabasalia</taxon>
        <taxon>Tritrichomonadida</taxon>
        <taxon>Tritrichomonadidae</taxon>
        <taxon>Tritrichomonas</taxon>
    </lineage>
</organism>
<comment type="caution">
    <text evidence="2">The sequence shown here is derived from an EMBL/GenBank/DDBJ whole genome shotgun (WGS) entry which is preliminary data.</text>
</comment>
<sequence>MSKIQQLLNEGSIINVNLMSDQLNTILSELCTVISEQNQEIQILKEEIKKYATHDEIISQYESMKSELSKISSETKKNTSDNQILSNAINQMYQKSEEQLHKQIKESKDNLLLEIETRKKDADGAYTIVNQQIKNIWQKVDKDILTEMKQMKEDISSVQTIIEQGKSQSLEAISYKVQQLESQMNENKRIDTENNDIHDNEIKQIKTNLADFQSEMKDEVKCFATEIQKIRRTVVDAPSFDLDGKIDTETIINAIKRDSRRIDSFNEIIASVRNQNDIVSKLFVDLSAIVSQIDEQLHEFIKEHNSTKFSLIKQIDQSYANTELLRNDFIRIENNVEETVKANLNSMNTVSSTFASLYLFLEKLTTRNPPKFPTFDDEVLEFQRIHENVISHKESKNKVTNPFQICLIDKDHEKQKVGEFMTSDAINELKTEFKLPNLSIPKVELNIDTKKSIVNYLMNEENKANNGVKPVTSNVNLHKQSNLTFVNQINNSRSNNEICDTESRQSIMEISKSIVDLKDEVNSIKDTVDKNVNRKKADSQNIDRMLERVKEMNSKLQNSINSMNKNLLNYVQRDEINEIIKECISAASGEITHSTINRRQSPPLLTASHYLRKPQKTKLPMLCGSNILANEIVKSSRWGERSKSTAAHVTLYGAKTEVQNEQNHS</sequence>
<keyword evidence="1" id="KW-0175">Coiled coil</keyword>
<evidence type="ECO:0000313" key="2">
    <source>
        <dbReference type="EMBL" id="KAK8883342.1"/>
    </source>
</evidence>